<keyword evidence="1" id="KW-0812">Transmembrane</keyword>
<keyword evidence="1" id="KW-1133">Transmembrane helix</keyword>
<evidence type="ECO:0000256" key="1">
    <source>
        <dbReference type="SAM" id="Phobius"/>
    </source>
</evidence>
<comment type="caution">
    <text evidence="3">The sequence shown here is derived from an EMBL/GenBank/DDBJ whole genome shotgun (WGS) entry which is preliminary data.</text>
</comment>
<feature type="transmembrane region" description="Helical" evidence="1">
    <location>
        <begin position="112"/>
        <end position="130"/>
    </location>
</feature>
<dbReference type="PANTHER" id="PTHR40763:SF4">
    <property type="entry name" value="DUF1707 DOMAIN-CONTAINING PROTEIN"/>
    <property type="match status" value="1"/>
</dbReference>
<protein>
    <recommendedName>
        <fullName evidence="2">DUF1707 domain-containing protein</fullName>
    </recommendedName>
</protein>
<dbReference type="InterPro" id="IPR012551">
    <property type="entry name" value="DUF1707_SHOCT-like"/>
</dbReference>
<keyword evidence="4" id="KW-1185">Reference proteome</keyword>
<dbReference type="EMBL" id="JACHJQ010000003">
    <property type="protein sequence ID" value="MBB4906328.1"/>
    <property type="molecule type" value="Genomic_DNA"/>
</dbReference>
<organism evidence="3 4">
    <name type="scientific">Actinophytocola algeriensis</name>
    <dbReference type="NCBI Taxonomy" id="1768010"/>
    <lineage>
        <taxon>Bacteria</taxon>
        <taxon>Bacillati</taxon>
        <taxon>Actinomycetota</taxon>
        <taxon>Actinomycetes</taxon>
        <taxon>Pseudonocardiales</taxon>
        <taxon>Pseudonocardiaceae</taxon>
    </lineage>
</organism>
<feature type="domain" description="DUF1707" evidence="2">
    <location>
        <begin position="15"/>
        <end position="67"/>
    </location>
</feature>
<keyword evidence="1" id="KW-0472">Membrane</keyword>
<proteinExistence type="predicted"/>
<dbReference type="Pfam" id="PF08044">
    <property type="entry name" value="DUF1707"/>
    <property type="match status" value="1"/>
</dbReference>
<dbReference type="RefSeq" id="WP_184810556.1">
    <property type="nucleotide sequence ID" value="NZ_JACHJQ010000003.1"/>
</dbReference>
<accession>A0A7W7VDL4</accession>
<feature type="transmembrane region" description="Helical" evidence="1">
    <location>
        <begin position="87"/>
        <end position="106"/>
    </location>
</feature>
<dbReference type="Proteomes" id="UP000520767">
    <property type="component" value="Unassembled WGS sequence"/>
</dbReference>
<gene>
    <name evidence="3" type="ORF">FHR82_002548</name>
</gene>
<reference evidence="3 4" key="1">
    <citation type="submission" date="2020-08" db="EMBL/GenBank/DDBJ databases">
        <title>Genomic Encyclopedia of Type Strains, Phase III (KMG-III): the genomes of soil and plant-associated and newly described type strains.</title>
        <authorList>
            <person name="Whitman W."/>
        </authorList>
    </citation>
    <scope>NUCLEOTIDE SEQUENCE [LARGE SCALE GENOMIC DNA]</scope>
    <source>
        <strain evidence="3 4">CECT 8960</strain>
    </source>
</reference>
<dbReference type="PANTHER" id="PTHR40763">
    <property type="entry name" value="MEMBRANE PROTEIN-RELATED"/>
    <property type="match status" value="1"/>
</dbReference>
<sequence length="160" mass="18075">MNERQDIQIHAETAVRASDTERERIAKLVSEAAGEGRLSIEEADDRLERIYTTRFRHELAEFVADLPASHPQAPRPARGLDRFPARLRVHAAVAVVLSVVLVLRWVAMDVPFFWPAGPMFVLWGSFLLHARFVRAGGVPPWGHVRRRRAPARTPALQETS</sequence>
<dbReference type="AlphaFoldDB" id="A0A7W7VDL4"/>
<evidence type="ECO:0000313" key="3">
    <source>
        <dbReference type="EMBL" id="MBB4906328.1"/>
    </source>
</evidence>
<evidence type="ECO:0000313" key="4">
    <source>
        <dbReference type="Proteomes" id="UP000520767"/>
    </source>
</evidence>
<evidence type="ECO:0000259" key="2">
    <source>
        <dbReference type="Pfam" id="PF08044"/>
    </source>
</evidence>
<name>A0A7W7VDL4_9PSEU</name>